<comment type="caution">
    <text evidence="7">The sequence shown here is derived from an EMBL/GenBank/DDBJ whole genome shotgun (WGS) entry which is preliminary data.</text>
</comment>
<evidence type="ECO:0000256" key="6">
    <source>
        <dbReference type="SAM" id="Phobius"/>
    </source>
</evidence>
<feature type="region of interest" description="Disordered" evidence="5">
    <location>
        <begin position="211"/>
        <end position="256"/>
    </location>
</feature>
<organism evidence="7 8">
    <name type="scientific">Dissophora globulifera</name>
    <dbReference type="NCBI Taxonomy" id="979702"/>
    <lineage>
        <taxon>Eukaryota</taxon>
        <taxon>Fungi</taxon>
        <taxon>Fungi incertae sedis</taxon>
        <taxon>Mucoromycota</taxon>
        <taxon>Mortierellomycotina</taxon>
        <taxon>Mortierellomycetes</taxon>
        <taxon>Mortierellales</taxon>
        <taxon>Mortierellaceae</taxon>
        <taxon>Dissophora</taxon>
    </lineage>
</organism>
<dbReference type="AlphaFoldDB" id="A0A9P6RVA9"/>
<dbReference type="PRINTS" id="PR00259">
    <property type="entry name" value="TMFOUR"/>
</dbReference>
<dbReference type="InterPro" id="IPR018499">
    <property type="entry name" value="Tetraspanin/Peripherin"/>
</dbReference>
<evidence type="ECO:0000256" key="3">
    <source>
        <dbReference type="ARBA" id="ARBA00022989"/>
    </source>
</evidence>
<evidence type="ECO:0000256" key="5">
    <source>
        <dbReference type="SAM" id="MobiDB-lite"/>
    </source>
</evidence>
<feature type="transmembrane region" description="Helical" evidence="6">
    <location>
        <begin position="53"/>
        <end position="72"/>
    </location>
</feature>
<gene>
    <name evidence="7" type="ORF">BGZ99_007082</name>
</gene>
<sequence length="256" mass="28623">MSIFVFEQPTRLYIFTFNVMAMILGIGLAGVVLFDLNSSSRFLLESNTATWPLAILSLLIILVSLLGCSAAMSSSKLVLGIYGIVVALLALFQVSDIIYAITLHDKVDDILNKAWQNAYDNDPRVLQDLETRLGCCGYATIGDRAIPKSSRYACRESPAFGYSVPCRATLKEAYLHHENMYLGFVSAIQFLQLIALAATVALWTQLPRDEETEEQYRAEHSGRLLRGLREEDNMHRRPQNLGPHGEDRAQYGSTDR</sequence>
<evidence type="ECO:0000256" key="4">
    <source>
        <dbReference type="ARBA" id="ARBA00023136"/>
    </source>
</evidence>
<dbReference type="Proteomes" id="UP000738325">
    <property type="component" value="Unassembled WGS sequence"/>
</dbReference>
<keyword evidence="4 6" id="KW-0472">Membrane</keyword>
<dbReference type="OrthoDB" id="71600at2759"/>
<keyword evidence="8" id="KW-1185">Reference proteome</keyword>
<name>A0A9P6RVA9_9FUNG</name>
<feature type="compositionally biased region" description="Basic and acidic residues" evidence="5">
    <location>
        <begin position="244"/>
        <end position="256"/>
    </location>
</feature>
<feature type="transmembrane region" description="Helical" evidence="6">
    <location>
        <begin position="12"/>
        <end position="33"/>
    </location>
</feature>
<feature type="transmembrane region" description="Helical" evidence="6">
    <location>
        <begin position="79"/>
        <end position="101"/>
    </location>
</feature>
<evidence type="ECO:0000313" key="8">
    <source>
        <dbReference type="Proteomes" id="UP000738325"/>
    </source>
</evidence>
<evidence type="ECO:0000256" key="2">
    <source>
        <dbReference type="ARBA" id="ARBA00022692"/>
    </source>
</evidence>
<protein>
    <recommendedName>
        <fullName evidence="9">Tetraspanin</fullName>
    </recommendedName>
</protein>
<keyword evidence="3 6" id="KW-1133">Transmembrane helix</keyword>
<feature type="transmembrane region" description="Helical" evidence="6">
    <location>
        <begin position="180"/>
        <end position="203"/>
    </location>
</feature>
<dbReference type="GO" id="GO:0016020">
    <property type="term" value="C:membrane"/>
    <property type="evidence" value="ECO:0007669"/>
    <property type="project" value="UniProtKB-SubCell"/>
</dbReference>
<dbReference type="PANTHER" id="PTHR19282">
    <property type="entry name" value="TETRASPANIN"/>
    <property type="match status" value="1"/>
</dbReference>
<dbReference type="PANTHER" id="PTHR19282:SF452">
    <property type="entry name" value="LD03691P"/>
    <property type="match status" value="1"/>
</dbReference>
<evidence type="ECO:0000256" key="1">
    <source>
        <dbReference type="ARBA" id="ARBA00004141"/>
    </source>
</evidence>
<dbReference type="Pfam" id="PF00335">
    <property type="entry name" value="Tetraspanin"/>
    <property type="match status" value="1"/>
</dbReference>
<evidence type="ECO:0000313" key="7">
    <source>
        <dbReference type="EMBL" id="KAG0330221.1"/>
    </source>
</evidence>
<keyword evidence="2 6" id="KW-0812">Transmembrane</keyword>
<comment type="subcellular location">
    <subcellularLocation>
        <location evidence="1">Membrane</location>
        <topology evidence="1">Multi-pass membrane protein</topology>
    </subcellularLocation>
</comment>
<dbReference type="EMBL" id="JAAAIP010000005">
    <property type="protein sequence ID" value="KAG0330221.1"/>
    <property type="molecule type" value="Genomic_DNA"/>
</dbReference>
<proteinExistence type="predicted"/>
<reference evidence="7" key="1">
    <citation type="journal article" date="2020" name="Fungal Divers.">
        <title>Resolving the Mortierellaceae phylogeny through synthesis of multi-gene phylogenetics and phylogenomics.</title>
        <authorList>
            <person name="Vandepol N."/>
            <person name="Liber J."/>
            <person name="Desiro A."/>
            <person name="Na H."/>
            <person name="Kennedy M."/>
            <person name="Barry K."/>
            <person name="Grigoriev I.V."/>
            <person name="Miller A.N."/>
            <person name="O'Donnell K."/>
            <person name="Stajich J.E."/>
            <person name="Bonito G."/>
        </authorList>
    </citation>
    <scope>NUCLEOTIDE SEQUENCE</scope>
    <source>
        <strain evidence="7">REB-010B</strain>
    </source>
</reference>
<accession>A0A9P6RVA9</accession>
<evidence type="ECO:0008006" key="9">
    <source>
        <dbReference type="Google" id="ProtNLM"/>
    </source>
</evidence>
<feature type="compositionally biased region" description="Basic and acidic residues" evidence="5">
    <location>
        <begin position="214"/>
        <end position="235"/>
    </location>
</feature>